<evidence type="ECO:0000313" key="2">
    <source>
        <dbReference type="EMBL" id="AGH47400.1"/>
    </source>
</evidence>
<dbReference type="HOGENOM" id="CLU_102941_0_0_6"/>
<sequence length="223" mass="25215">MSNSLEQEYKKLSIKFLEVSLREQILILLCGLAVVILMMYTFLLEPILENSEKLQQKSISAKKEISILAGQVSELTNTLKTNPNDPVLERIALLKRQIRNIINQLQTQTDNLVPANEMAGMLENVLVGSKGLKLIELQSIAPVSISLGQSQKGEEPIAGLYRHGVTLAFEGSYFDIKRYIEKLESLPWQFYWKKFDYLVGEYPTASVELEIYTLSTNKAFIGV</sequence>
<name>K6ZKG2_9ALTE</name>
<dbReference type="EMBL" id="CP003837">
    <property type="protein sequence ID" value="AGH47400.1"/>
    <property type="molecule type" value="Genomic_DNA"/>
</dbReference>
<protein>
    <recommendedName>
        <fullName evidence="4">MSHA biogenesis protein MshJ</fullName>
    </recommendedName>
</protein>
<dbReference type="KEGG" id="gps:C427_5303"/>
<reference evidence="2 3" key="1">
    <citation type="journal article" date="2013" name="Genome Announc.">
        <title>Complete Genome Sequence of Glaciecola psychrophila Strain 170T.</title>
        <authorList>
            <person name="Yin J."/>
            <person name="Chen J."/>
            <person name="Liu G."/>
            <person name="Yu Y."/>
            <person name="Song L."/>
            <person name="Wang X."/>
            <person name="Qu X."/>
        </authorList>
    </citation>
    <scope>NUCLEOTIDE SEQUENCE [LARGE SCALE GENOMIC DNA]</scope>
    <source>
        <strain evidence="2 3">170</strain>
    </source>
</reference>
<evidence type="ECO:0000256" key="1">
    <source>
        <dbReference type="SAM" id="Phobius"/>
    </source>
</evidence>
<dbReference type="OrthoDB" id="9151209at2"/>
<dbReference type="Pfam" id="PF04612">
    <property type="entry name" value="T2SSM"/>
    <property type="match status" value="1"/>
</dbReference>
<organism evidence="2 3">
    <name type="scientific">Paraglaciecola psychrophila 170</name>
    <dbReference type="NCBI Taxonomy" id="1129794"/>
    <lineage>
        <taxon>Bacteria</taxon>
        <taxon>Pseudomonadati</taxon>
        <taxon>Pseudomonadota</taxon>
        <taxon>Gammaproteobacteria</taxon>
        <taxon>Alteromonadales</taxon>
        <taxon>Alteromonadaceae</taxon>
        <taxon>Paraglaciecola</taxon>
    </lineage>
</organism>
<dbReference type="GO" id="GO:0015627">
    <property type="term" value="C:type II protein secretion system complex"/>
    <property type="evidence" value="ECO:0007669"/>
    <property type="project" value="InterPro"/>
</dbReference>
<keyword evidence="1" id="KW-1133">Transmembrane helix</keyword>
<dbReference type="InterPro" id="IPR007690">
    <property type="entry name" value="T2SS_GspM"/>
</dbReference>
<accession>K6ZKG2</accession>
<keyword evidence="3" id="KW-1185">Reference proteome</keyword>
<proteinExistence type="predicted"/>
<keyword evidence="1" id="KW-0812">Transmembrane</keyword>
<dbReference type="eggNOG" id="COG3167">
    <property type="taxonomic scope" value="Bacteria"/>
</dbReference>
<dbReference type="AlphaFoldDB" id="K6ZKG2"/>
<evidence type="ECO:0000313" key="3">
    <source>
        <dbReference type="Proteomes" id="UP000011864"/>
    </source>
</evidence>
<dbReference type="GO" id="GO:0015628">
    <property type="term" value="P:protein secretion by the type II secretion system"/>
    <property type="evidence" value="ECO:0007669"/>
    <property type="project" value="InterPro"/>
</dbReference>
<evidence type="ECO:0008006" key="4">
    <source>
        <dbReference type="Google" id="ProtNLM"/>
    </source>
</evidence>
<dbReference type="PATRIC" id="fig|1129794.4.peg.5286"/>
<dbReference type="STRING" id="1129794.C427_5303"/>
<gene>
    <name evidence="2" type="ORF">C427_5303</name>
</gene>
<feature type="transmembrane region" description="Helical" evidence="1">
    <location>
        <begin position="25"/>
        <end position="48"/>
    </location>
</feature>
<keyword evidence="1" id="KW-0472">Membrane</keyword>
<dbReference type="Proteomes" id="UP000011864">
    <property type="component" value="Chromosome"/>
</dbReference>
<dbReference type="RefSeq" id="WP_007635840.1">
    <property type="nucleotide sequence ID" value="NC_020514.1"/>
</dbReference>